<organism evidence="1">
    <name type="scientific">Ignisphaera aggregans</name>
    <dbReference type="NCBI Taxonomy" id="334771"/>
    <lineage>
        <taxon>Archaea</taxon>
        <taxon>Thermoproteota</taxon>
        <taxon>Thermoprotei</taxon>
        <taxon>Desulfurococcales</taxon>
        <taxon>Desulfurococcaceae</taxon>
        <taxon>Ignisphaera</taxon>
    </lineage>
</organism>
<protein>
    <submittedName>
        <fullName evidence="1">Uncharacterized protein</fullName>
    </submittedName>
</protein>
<dbReference type="AlphaFoldDB" id="A0A7J2U1Q1"/>
<gene>
    <name evidence="1" type="ORF">ENO26_04110</name>
</gene>
<accession>A0A7J2U1Q1</accession>
<sequence length="151" mass="16753">MKKVITIFVFFATLFTIVVHVNASPNLATTTPINKYSSMYVTYFKSPIEDKAWVDVFTLNTSPVPISKYLFGIFIENLGQIIAGRLSGTIHHGIWAEILDNPSFESAKYFGSAALLYLLKNETIAFAWTRYGSGNVSYSLVNGYCSGTAQK</sequence>
<reference evidence="1" key="1">
    <citation type="journal article" date="2020" name="mSystems">
        <title>Genome- and Community-Level Interaction Insights into Carbon Utilization and Element Cycling Functions of Hydrothermarchaeota in Hydrothermal Sediment.</title>
        <authorList>
            <person name="Zhou Z."/>
            <person name="Liu Y."/>
            <person name="Xu W."/>
            <person name="Pan J."/>
            <person name="Luo Z.H."/>
            <person name="Li M."/>
        </authorList>
    </citation>
    <scope>NUCLEOTIDE SEQUENCE [LARGE SCALE GENOMIC DNA]</scope>
    <source>
        <strain evidence="1">SpSt-125</strain>
    </source>
</reference>
<proteinExistence type="predicted"/>
<name>A0A7J2U1Q1_9CREN</name>
<dbReference type="EMBL" id="DSEU01000028">
    <property type="protein sequence ID" value="HEM66738.1"/>
    <property type="molecule type" value="Genomic_DNA"/>
</dbReference>
<evidence type="ECO:0000313" key="1">
    <source>
        <dbReference type="EMBL" id="HEM66738.1"/>
    </source>
</evidence>
<comment type="caution">
    <text evidence="1">The sequence shown here is derived from an EMBL/GenBank/DDBJ whole genome shotgun (WGS) entry which is preliminary data.</text>
</comment>